<comment type="caution">
    <text evidence="2">The sequence shown here is derived from an EMBL/GenBank/DDBJ whole genome shotgun (WGS) entry which is preliminary data.</text>
</comment>
<gene>
    <name evidence="2" type="ORF">INF30_05610</name>
</gene>
<evidence type="ECO:0000256" key="1">
    <source>
        <dbReference type="SAM" id="Phobius"/>
    </source>
</evidence>
<keyword evidence="1" id="KW-1133">Transmembrane helix</keyword>
<proteinExistence type="predicted"/>
<evidence type="ECO:0000313" key="2">
    <source>
        <dbReference type="EMBL" id="MBE5062734.1"/>
    </source>
</evidence>
<organism evidence="2 3">
    <name type="scientific">Claveliimonas monacensis</name>
    <dbReference type="NCBI Taxonomy" id="2779351"/>
    <lineage>
        <taxon>Bacteria</taxon>
        <taxon>Bacillati</taxon>
        <taxon>Bacillota</taxon>
        <taxon>Clostridia</taxon>
        <taxon>Lachnospirales</taxon>
        <taxon>Lachnospiraceae</taxon>
        <taxon>Claveliimonas</taxon>
    </lineage>
</organism>
<keyword evidence="1" id="KW-0812">Transmembrane</keyword>
<feature type="transmembrane region" description="Helical" evidence="1">
    <location>
        <begin position="350"/>
        <end position="367"/>
    </location>
</feature>
<keyword evidence="3" id="KW-1185">Reference proteome</keyword>
<reference evidence="2 3" key="1">
    <citation type="submission" date="2020-10" db="EMBL/GenBank/DDBJ databases">
        <title>ChiBAC.</title>
        <authorList>
            <person name="Zenner C."/>
            <person name="Hitch T.C.A."/>
            <person name="Clavel T."/>
        </authorList>
    </citation>
    <scope>NUCLEOTIDE SEQUENCE [LARGE SCALE GENOMIC DNA]</scope>
    <source>
        <strain evidence="2 3">DSM 108991</strain>
    </source>
</reference>
<dbReference type="RefSeq" id="WP_226394503.1">
    <property type="nucleotide sequence ID" value="NZ_JADCKL010000003.1"/>
</dbReference>
<protein>
    <submittedName>
        <fullName evidence="2">Uncharacterized protein</fullName>
    </submittedName>
</protein>
<accession>A0ABR9RIE1</accession>
<name>A0ABR9RIE1_9FIRM</name>
<keyword evidence="1" id="KW-0472">Membrane</keyword>
<feature type="transmembrane region" description="Helical" evidence="1">
    <location>
        <begin position="451"/>
        <end position="470"/>
    </location>
</feature>
<evidence type="ECO:0000313" key="3">
    <source>
        <dbReference type="Proteomes" id="UP000758652"/>
    </source>
</evidence>
<dbReference type="EMBL" id="JADCKL010000003">
    <property type="protein sequence ID" value="MBE5062734.1"/>
    <property type="molecule type" value="Genomic_DNA"/>
</dbReference>
<sequence>MFEEIKNKISDLVEKESRKIYEVSFSFPAAVPLEFQELFDMIQSVPSRDDIRIYLFTENDERFTFNKSTAEAEYNSFIGELLEDEQIFVKLEINKEIQNRHFSVYCFEQFAEDLIRLPIEQALNAFSLILNESEGYIVFDLFDNRNIFFTKTMFFIGANNQEVNIDFDREQRLQECRETSYFYNQDHYELLPDDFKIIVGYEGNPFVELFQKFETILSLCMLASNSSILRGNLKLQILGQRSVEYTYDLKDIEGNPILYKVYDWIYSGGSSIDKALIARNIICLHCKYEPLLRLDSKVLAAILSNYNLYLKENVTQYLELKNKVAEFISGIVSKTGEYATELLDKFKTNLIAIFGFLFTVIIANIVSDQPLDNIFTRDITAILELVLAGSVVYLIISFKQSQYQMKKVYDSYEELKQSYDQILTDDDIKESFQDDKIIMDMKKTVSKSQKMYLSIWICFLVILLVCLERISDNPIIFPFIGKVVNGVKSVL</sequence>
<feature type="transmembrane region" description="Helical" evidence="1">
    <location>
        <begin position="379"/>
        <end position="398"/>
    </location>
</feature>
<dbReference type="Proteomes" id="UP000758652">
    <property type="component" value="Unassembled WGS sequence"/>
</dbReference>